<evidence type="ECO:0000256" key="1">
    <source>
        <dbReference type="ARBA" id="ARBA00008563"/>
    </source>
</evidence>
<keyword evidence="2 6" id="KW-0699">rRNA-binding</keyword>
<organism evidence="8 9">
    <name type="scientific">Candidatus Magnetoglobus multicellularis str. Araruama</name>
    <dbReference type="NCBI Taxonomy" id="890399"/>
    <lineage>
        <taxon>Bacteria</taxon>
        <taxon>Pseudomonadati</taxon>
        <taxon>Thermodesulfobacteriota</taxon>
        <taxon>Desulfobacteria</taxon>
        <taxon>Desulfobacterales</taxon>
        <taxon>Desulfobacteraceae</taxon>
        <taxon>Candidatus Magnetoglobus</taxon>
    </lineage>
</organism>
<reference evidence="9" key="1">
    <citation type="submission" date="2012-11" db="EMBL/GenBank/DDBJ databases">
        <authorList>
            <person name="Lucero-Rivera Y.E."/>
            <person name="Tovar-Ramirez D."/>
        </authorList>
    </citation>
    <scope>NUCLEOTIDE SEQUENCE [LARGE SCALE GENOMIC DNA]</scope>
    <source>
        <strain evidence="9">Araruama</strain>
    </source>
</reference>
<dbReference type="GO" id="GO:0005840">
    <property type="term" value="C:ribosome"/>
    <property type="evidence" value="ECO:0007669"/>
    <property type="project" value="UniProtKB-KW"/>
</dbReference>
<evidence type="ECO:0000256" key="6">
    <source>
        <dbReference type="HAMAP-Rule" id="MF_01363"/>
    </source>
</evidence>
<dbReference type="PROSITE" id="PS01169">
    <property type="entry name" value="RIBOSOMAL_L21"/>
    <property type="match status" value="1"/>
</dbReference>
<gene>
    <name evidence="6" type="primary">rplU</name>
    <name evidence="8" type="ORF">OMM_06352</name>
</gene>
<dbReference type="PANTHER" id="PTHR21349:SF0">
    <property type="entry name" value="LARGE RIBOSOMAL SUBUNIT PROTEIN BL21M"/>
    <property type="match status" value="1"/>
</dbReference>
<keyword evidence="5 6" id="KW-0687">Ribonucleoprotein</keyword>
<dbReference type="InterPro" id="IPR028909">
    <property type="entry name" value="bL21-like"/>
</dbReference>
<evidence type="ECO:0000256" key="4">
    <source>
        <dbReference type="ARBA" id="ARBA00022980"/>
    </source>
</evidence>
<sequence>MYAVIQSGGKQYRVTPGQTVRVERLSGEIGAEVLLDPVLLYAQDDDIQVGQPSLSDISVRGHIVEQGKAKKILVFKMKRRKRYRRKQGHRQLYTAIKIDSIESS</sequence>
<protein>
    <recommendedName>
        <fullName evidence="6">Large ribosomal subunit protein bL21</fullName>
    </recommendedName>
</protein>
<dbReference type="EMBL" id="ATBP01000008">
    <property type="protein sequence ID" value="ETR74395.1"/>
    <property type="molecule type" value="Genomic_DNA"/>
</dbReference>
<evidence type="ECO:0000256" key="3">
    <source>
        <dbReference type="ARBA" id="ARBA00022884"/>
    </source>
</evidence>
<keyword evidence="4 6" id="KW-0689">Ribosomal protein</keyword>
<dbReference type="InterPro" id="IPR001787">
    <property type="entry name" value="Ribosomal_bL21"/>
</dbReference>
<dbReference type="AlphaFoldDB" id="A0A1V1PI77"/>
<comment type="function">
    <text evidence="6 7">This protein binds to 23S rRNA in the presence of protein L20.</text>
</comment>
<dbReference type="NCBIfam" id="TIGR00061">
    <property type="entry name" value="L21"/>
    <property type="match status" value="1"/>
</dbReference>
<comment type="caution">
    <text evidence="8">The sequence shown here is derived from an EMBL/GenBank/DDBJ whole genome shotgun (WGS) entry which is preliminary data.</text>
</comment>
<name>A0A1V1PI77_9BACT</name>
<comment type="similarity">
    <text evidence="1 6 7">Belongs to the bacterial ribosomal protein bL21 family.</text>
</comment>
<dbReference type="GO" id="GO:0005737">
    <property type="term" value="C:cytoplasm"/>
    <property type="evidence" value="ECO:0007669"/>
    <property type="project" value="UniProtKB-ARBA"/>
</dbReference>
<accession>A0A1V1PI77</accession>
<dbReference type="HAMAP" id="MF_01363">
    <property type="entry name" value="Ribosomal_bL21"/>
    <property type="match status" value="1"/>
</dbReference>
<dbReference type="GO" id="GO:0019843">
    <property type="term" value="F:rRNA binding"/>
    <property type="evidence" value="ECO:0007669"/>
    <property type="project" value="UniProtKB-UniRule"/>
</dbReference>
<dbReference type="Proteomes" id="UP000189670">
    <property type="component" value="Unassembled WGS sequence"/>
</dbReference>
<dbReference type="GO" id="GO:1990904">
    <property type="term" value="C:ribonucleoprotein complex"/>
    <property type="evidence" value="ECO:0007669"/>
    <property type="project" value="UniProtKB-KW"/>
</dbReference>
<dbReference type="SUPFAM" id="SSF141091">
    <property type="entry name" value="L21p-like"/>
    <property type="match status" value="1"/>
</dbReference>
<evidence type="ECO:0000313" key="9">
    <source>
        <dbReference type="Proteomes" id="UP000189670"/>
    </source>
</evidence>
<keyword evidence="3 6" id="KW-0694">RNA-binding</keyword>
<dbReference type="InterPro" id="IPR036164">
    <property type="entry name" value="bL21-like_sf"/>
</dbReference>
<comment type="subunit">
    <text evidence="6">Part of the 50S ribosomal subunit. Contacts protein L20.</text>
</comment>
<dbReference type="InterPro" id="IPR018258">
    <property type="entry name" value="Ribosomal_bL21_CS"/>
</dbReference>
<evidence type="ECO:0000256" key="7">
    <source>
        <dbReference type="RuleBase" id="RU000562"/>
    </source>
</evidence>
<dbReference type="PANTHER" id="PTHR21349">
    <property type="entry name" value="50S RIBOSOMAL PROTEIN L21"/>
    <property type="match status" value="1"/>
</dbReference>
<proteinExistence type="inferred from homology"/>
<dbReference type="GO" id="GO:0006412">
    <property type="term" value="P:translation"/>
    <property type="evidence" value="ECO:0007669"/>
    <property type="project" value="UniProtKB-UniRule"/>
</dbReference>
<dbReference type="GO" id="GO:0003735">
    <property type="term" value="F:structural constituent of ribosome"/>
    <property type="evidence" value="ECO:0007669"/>
    <property type="project" value="InterPro"/>
</dbReference>
<dbReference type="Pfam" id="PF00829">
    <property type="entry name" value="Ribosomal_L21p"/>
    <property type="match status" value="1"/>
</dbReference>
<evidence type="ECO:0000256" key="2">
    <source>
        <dbReference type="ARBA" id="ARBA00022730"/>
    </source>
</evidence>
<evidence type="ECO:0000313" key="8">
    <source>
        <dbReference type="EMBL" id="ETR74395.1"/>
    </source>
</evidence>
<evidence type="ECO:0000256" key="5">
    <source>
        <dbReference type="ARBA" id="ARBA00023274"/>
    </source>
</evidence>